<accession>A0A2A9F8V4</accession>
<dbReference type="Proteomes" id="UP000243542">
    <property type="component" value="Unassembled WGS sequence"/>
</dbReference>
<evidence type="ECO:0000313" key="2">
    <source>
        <dbReference type="EMBL" id="PFG46849.1"/>
    </source>
</evidence>
<feature type="compositionally biased region" description="Basic residues" evidence="1">
    <location>
        <begin position="97"/>
        <end position="134"/>
    </location>
</feature>
<gene>
    <name evidence="2" type="ORF">ATK36_1853</name>
</gene>
<dbReference type="EMBL" id="PDJK01000002">
    <property type="protein sequence ID" value="PFG46849.1"/>
    <property type="molecule type" value="Genomic_DNA"/>
</dbReference>
<name>A0A2A9F8V4_9PSEU</name>
<feature type="compositionally biased region" description="Basic residues" evidence="1">
    <location>
        <begin position="230"/>
        <end position="241"/>
    </location>
</feature>
<reference evidence="2 3" key="1">
    <citation type="submission" date="2017-10" db="EMBL/GenBank/DDBJ databases">
        <title>Sequencing the genomes of 1000 actinobacteria strains.</title>
        <authorList>
            <person name="Klenk H.-P."/>
        </authorList>
    </citation>
    <scope>NUCLEOTIDE SEQUENCE [LARGE SCALE GENOMIC DNA]</scope>
    <source>
        <strain evidence="2 3">DSM 46092</strain>
    </source>
</reference>
<feature type="region of interest" description="Disordered" evidence="1">
    <location>
        <begin position="1"/>
        <end position="302"/>
    </location>
</feature>
<sequence>MPRLSLPAAMPANRRPKPPPGAVRPRTTDARPLPALLAPPAQLPSHRSCKPRKAALTRESPLNGDGRRHRTFSCRHPAATAEAMTNRPPPDGDGRYHRFATQRRQRRPEHPNRRRLAVQRRRATPRQSARRRQAARPAHATPYVATKRQQPDPHRRSGATADATTAIPALDDNGNHHPLVATQRQQPSRPRPLSPPSGNRNHLTPTVADQRQLTSKAQAVTAQRPDRPHHSTTKTTIRRTHSPAAVNHIAAQQQPHRTAAGQAATTTRHSFRRQPETNRNHTATVHQKPSPLLGKSTPPCQS</sequence>
<evidence type="ECO:0000256" key="1">
    <source>
        <dbReference type="SAM" id="MobiDB-lite"/>
    </source>
</evidence>
<feature type="compositionally biased region" description="Low complexity" evidence="1">
    <location>
        <begin position="258"/>
        <end position="267"/>
    </location>
</feature>
<organism evidence="2 3">
    <name type="scientific">Amycolatopsis sulphurea</name>
    <dbReference type="NCBI Taxonomy" id="76022"/>
    <lineage>
        <taxon>Bacteria</taxon>
        <taxon>Bacillati</taxon>
        <taxon>Actinomycetota</taxon>
        <taxon>Actinomycetes</taxon>
        <taxon>Pseudonocardiales</taxon>
        <taxon>Pseudonocardiaceae</taxon>
        <taxon>Amycolatopsis</taxon>
    </lineage>
</organism>
<keyword evidence="3" id="KW-1185">Reference proteome</keyword>
<feature type="compositionally biased region" description="Polar residues" evidence="1">
    <location>
        <begin position="198"/>
        <end position="221"/>
    </location>
</feature>
<proteinExistence type="predicted"/>
<feature type="compositionally biased region" description="Low complexity" evidence="1">
    <location>
        <begin position="30"/>
        <end position="44"/>
    </location>
</feature>
<protein>
    <submittedName>
        <fullName evidence="2">Uncharacterized protein</fullName>
    </submittedName>
</protein>
<comment type="caution">
    <text evidence="2">The sequence shown here is derived from an EMBL/GenBank/DDBJ whole genome shotgun (WGS) entry which is preliminary data.</text>
</comment>
<dbReference type="AlphaFoldDB" id="A0A2A9F8V4"/>
<evidence type="ECO:0000313" key="3">
    <source>
        <dbReference type="Proteomes" id="UP000243542"/>
    </source>
</evidence>